<protein>
    <recommendedName>
        <fullName evidence="4">Peptidase propeptide and YPEB domain-containing protein</fullName>
    </recommendedName>
</protein>
<feature type="chain" id="PRO_5011477773" description="Peptidase propeptide and YPEB domain-containing protein" evidence="1">
    <location>
        <begin position="23"/>
        <end position="101"/>
    </location>
</feature>
<organism evidence="2 3">
    <name type="scientific">Aquimonas voraii</name>
    <dbReference type="NCBI Taxonomy" id="265719"/>
    <lineage>
        <taxon>Bacteria</taxon>
        <taxon>Pseudomonadati</taxon>
        <taxon>Pseudomonadota</taxon>
        <taxon>Gammaproteobacteria</taxon>
        <taxon>Lysobacterales</taxon>
        <taxon>Lysobacteraceae</taxon>
        <taxon>Aquimonas</taxon>
    </lineage>
</organism>
<name>A0A1G6U5V5_9GAMM</name>
<dbReference type="Gene3D" id="3.10.450.40">
    <property type="match status" value="1"/>
</dbReference>
<proteinExistence type="predicted"/>
<sequence>MLRPAPPLLIALALTLSGAALAQGTDRADTRQLREAVQRGELASLDSIIEDALRRKPGRLVDVEFDLDDDEYEIEILDADGRVWELEYRASTGEFMDLEQD</sequence>
<evidence type="ECO:0008006" key="4">
    <source>
        <dbReference type="Google" id="ProtNLM"/>
    </source>
</evidence>
<dbReference type="STRING" id="265719.SAMN04488509_102147"/>
<keyword evidence="3" id="KW-1185">Reference proteome</keyword>
<accession>A0A1G6U5V5</accession>
<keyword evidence="1" id="KW-0732">Signal</keyword>
<dbReference type="EMBL" id="FNAG01000002">
    <property type="protein sequence ID" value="SDD35915.1"/>
    <property type="molecule type" value="Genomic_DNA"/>
</dbReference>
<dbReference type="AlphaFoldDB" id="A0A1G6U5V5"/>
<feature type="signal peptide" evidence="1">
    <location>
        <begin position="1"/>
        <end position="22"/>
    </location>
</feature>
<evidence type="ECO:0000256" key="1">
    <source>
        <dbReference type="SAM" id="SignalP"/>
    </source>
</evidence>
<evidence type="ECO:0000313" key="2">
    <source>
        <dbReference type="EMBL" id="SDD35915.1"/>
    </source>
</evidence>
<dbReference type="RefSeq" id="WP_091239813.1">
    <property type="nucleotide sequence ID" value="NZ_FNAG01000002.1"/>
</dbReference>
<reference evidence="2 3" key="1">
    <citation type="submission" date="2016-10" db="EMBL/GenBank/DDBJ databases">
        <authorList>
            <person name="de Groot N.N."/>
        </authorList>
    </citation>
    <scope>NUCLEOTIDE SEQUENCE [LARGE SCALE GENOMIC DNA]</scope>
    <source>
        <strain evidence="2 3">DSM 16957</strain>
    </source>
</reference>
<gene>
    <name evidence="2" type="ORF">SAMN04488509_102147</name>
</gene>
<evidence type="ECO:0000313" key="3">
    <source>
        <dbReference type="Proteomes" id="UP000199603"/>
    </source>
</evidence>
<dbReference type="Proteomes" id="UP000199603">
    <property type="component" value="Unassembled WGS sequence"/>
</dbReference>